<dbReference type="InterPro" id="IPR002347">
    <property type="entry name" value="SDR_fam"/>
</dbReference>
<dbReference type="NCBIfam" id="NF005559">
    <property type="entry name" value="PRK07231.1"/>
    <property type="match status" value="1"/>
</dbReference>
<dbReference type="PANTHER" id="PTHR43008">
    <property type="entry name" value="BENZIL REDUCTASE"/>
    <property type="match status" value="1"/>
</dbReference>
<evidence type="ECO:0000256" key="1">
    <source>
        <dbReference type="ARBA" id="ARBA00006484"/>
    </source>
</evidence>
<dbReference type="OrthoDB" id="1669814at2759"/>
<dbReference type="GO" id="GO:0050085">
    <property type="term" value="F:mannitol 2-dehydrogenase (NADP+) activity"/>
    <property type="evidence" value="ECO:0007669"/>
    <property type="project" value="UniProtKB-ARBA"/>
</dbReference>
<evidence type="ECO:0000256" key="3">
    <source>
        <dbReference type="ARBA" id="ARBA00023002"/>
    </source>
</evidence>
<dbReference type="FunFam" id="3.40.50.720:FF:000090">
    <property type="entry name" value="NADP-dependent mannitol dehydrogenase"/>
    <property type="match status" value="1"/>
</dbReference>
<comment type="caution">
    <text evidence="4">The sequence shown here is derived from an EMBL/GenBank/DDBJ whole genome shotgun (WGS) entry which is preliminary data.</text>
</comment>
<dbReference type="GO" id="GO:0005975">
    <property type="term" value="P:carbohydrate metabolic process"/>
    <property type="evidence" value="ECO:0007669"/>
    <property type="project" value="UniProtKB-ARBA"/>
</dbReference>
<dbReference type="GO" id="GO:0050664">
    <property type="term" value="F:oxidoreductase activity, acting on NAD(P)H, oxygen as acceptor"/>
    <property type="evidence" value="ECO:0007669"/>
    <property type="project" value="TreeGrafter"/>
</dbReference>
<dbReference type="Pfam" id="PF13561">
    <property type="entry name" value="adh_short_C2"/>
    <property type="match status" value="1"/>
</dbReference>
<name>A0A1X2GV25_9FUNG</name>
<sequence length="260" mass="28090">MKYLQLFSLAGKKAIVTGGARGLGLEMSKALAGAGADVALMYVSSEKTHDTAADIAKEFNVKCKAYKADMGNAAHVQEAIENIYKDFGEIDIFVANAGIAIEGPSETFDLDDWRRIFDVNVHGVFYGIQAAGQRMLKAGTKGSIILISSMSGLIANRPQPHCGYNASKGAVNMMTQCLAQEWAQRGIRVNSINPGYMETEMLKDIFKNNPQLKTTWESLTPMGRVGRPDELNGAIVFLASDSSSYVTGAHLYIDGGYTCV</sequence>
<dbReference type="InterPro" id="IPR036291">
    <property type="entry name" value="NAD(P)-bd_dom_sf"/>
</dbReference>
<dbReference type="PROSITE" id="PS00061">
    <property type="entry name" value="ADH_SHORT"/>
    <property type="match status" value="1"/>
</dbReference>
<dbReference type="GO" id="GO:0044281">
    <property type="term" value="P:small molecule metabolic process"/>
    <property type="evidence" value="ECO:0007669"/>
    <property type="project" value="UniProtKB-ARBA"/>
</dbReference>
<dbReference type="EMBL" id="MCGT01000002">
    <property type="protein sequence ID" value="ORX61895.1"/>
    <property type="molecule type" value="Genomic_DNA"/>
</dbReference>
<evidence type="ECO:0000313" key="4">
    <source>
        <dbReference type="EMBL" id="ORX61895.1"/>
    </source>
</evidence>
<evidence type="ECO:0000313" key="5">
    <source>
        <dbReference type="Proteomes" id="UP000242146"/>
    </source>
</evidence>
<dbReference type="InterPro" id="IPR020904">
    <property type="entry name" value="Sc_DH/Rdtase_CS"/>
</dbReference>
<dbReference type="STRING" id="101127.A0A1X2GV25"/>
<dbReference type="PRINTS" id="PR00081">
    <property type="entry name" value="GDHRDH"/>
</dbReference>
<dbReference type="SUPFAM" id="SSF51735">
    <property type="entry name" value="NAD(P)-binding Rossmann-fold domains"/>
    <property type="match status" value="1"/>
</dbReference>
<gene>
    <name evidence="4" type="ORF">DM01DRAFT_1298347</name>
</gene>
<keyword evidence="3" id="KW-0560">Oxidoreductase</keyword>
<dbReference type="AlphaFoldDB" id="A0A1X2GV25"/>
<accession>A0A1X2GV25</accession>
<dbReference type="PRINTS" id="PR00080">
    <property type="entry name" value="SDRFAMILY"/>
</dbReference>
<dbReference type="Proteomes" id="UP000242146">
    <property type="component" value="Unassembled WGS sequence"/>
</dbReference>
<reference evidence="4 5" key="1">
    <citation type="submission" date="2016-07" db="EMBL/GenBank/DDBJ databases">
        <title>Pervasive Adenine N6-methylation of Active Genes in Fungi.</title>
        <authorList>
            <consortium name="DOE Joint Genome Institute"/>
            <person name="Mondo S.J."/>
            <person name="Dannebaum R.O."/>
            <person name="Kuo R.C."/>
            <person name="Labutti K."/>
            <person name="Haridas S."/>
            <person name="Kuo A."/>
            <person name="Salamov A."/>
            <person name="Ahrendt S.R."/>
            <person name="Lipzen A."/>
            <person name="Sullivan W."/>
            <person name="Andreopoulos W.B."/>
            <person name="Clum A."/>
            <person name="Lindquist E."/>
            <person name="Daum C."/>
            <person name="Ramamoorthy G.K."/>
            <person name="Gryganskyi A."/>
            <person name="Culley D."/>
            <person name="Magnuson J.K."/>
            <person name="James T.Y."/>
            <person name="O'Malley M.A."/>
            <person name="Stajich J.E."/>
            <person name="Spatafora J.W."/>
            <person name="Visel A."/>
            <person name="Grigoriev I.V."/>
        </authorList>
    </citation>
    <scope>NUCLEOTIDE SEQUENCE [LARGE SCALE GENOMIC DNA]</scope>
    <source>
        <strain evidence="4 5">NRRL 3301</strain>
    </source>
</reference>
<dbReference type="Gene3D" id="3.40.50.720">
    <property type="entry name" value="NAD(P)-binding Rossmann-like Domain"/>
    <property type="match status" value="1"/>
</dbReference>
<keyword evidence="5" id="KW-1185">Reference proteome</keyword>
<proteinExistence type="inferred from homology"/>
<comment type="similarity">
    <text evidence="1">Belongs to the short-chain dehydrogenases/reductases (SDR) family.</text>
</comment>
<keyword evidence="2" id="KW-0521">NADP</keyword>
<organism evidence="4 5">
    <name type="scientific">Hesseltinella vesiculosa</name>
    <dbReference type="NCBI Taxonomy" id="101127"/>
    <lineage>
        <taxon>Eukaryota</taxon>
        <taxon>Fungi</taxon>
        <taxon>Fungi incertae sedis</taxon>
        <taxon>Mucoromycota</taxon>
        <taxon>Mucoromycotina</taxon>
        <taxon>Mucoromycetes</taxon>
        <taxon>Mucorales</taxon>
        <taxon>Cunninghamellaceae</taxon>
        <taxon>Hesseltinella</taxon>
    </lineage>
</organism>
<evidence type="ECO:0000256" key="2">
    <source>
        <dbReference type="ARBA" id="ARBA00022857"/>
    </source>
</evidence>
<protein>
    <submittedName>
        <fullName evidence="4">NAD(P)-binding protein</fullName>
    </submittedName>
</protein>
<dbReference type="PANTHER" id="PTHR43008:SF4">
    <property type="entry name" value="CHAIN DEHYDROGENASE, PUTATIVE (AFU_ORTHOLOGUE AFUA_4G08710)-RELATED"/>
    <property type="match status" value="1"/>
</dbReference>